<gene>
    <name evidence="2" type="ORF">BP5796_10014</name>
</gene>
<feature type="compositionally biased region" description="Polar residues" evidence="1">
    <location>
        <begin position="18"/>
        <end position="40"/>
    </location>
</feature>
<sequence length="424" mass="47520">MSDPNARNQNGAEFDSSPYGSHANQGPSIQKHNNDTRSIQCHSWILGHVGFAPSMSLPPQQASPPPPPRPRQRRRRPPPPENGYWVSHDSSEHIIGSTATTTTVPDDPRYPVYSVEELLSNKAGLRPEDVRPIPGAYVHGSAFIPDIPYYLQPQVQRPQYQQQSIGNMEMYWQPQMQGLWHFRQQQHHARLRNLLSQSQMQDNWQTQEPEQQYPGACFETHSQVYVPVAQELDLGVRSEDQDDVEIKFEHSPTQGFSSLSPQHAEPYTYGEAVTPEDANTERLRIFEFAKETAAREQMRLLGRNMVLDDWIDHGLSMDWAESSIESDTDPYAGFDQGVAMPIFIPVRGVEMGVGASIGTSDEVSSIADAGIDVEADTSTEDGNYVDTGTHDGNEDDCVRCRAHFLFNVDYGGVLEGKEGIQWGI</sequence>
<organism evidence="2 3">
    <name type="scientific">Coleophoma crateriformis</name>
    <dbReference type="NCBI Taxonomy" id="565419"/>
    <lineage>
        <taxon>Eukaryota</taxon>
        <taxon>Fungi</taxon>
        <taxon>Dikarya</taxon>
        <taxon>Ascomycota</taxon>
        <taxon>Pezizomycotina</taxon>
        <taxon>Leotiomycetes</taxon>
        <taxon>Helotiales</taxon>
        <taxon>Dermateaceae</taxon>
        <taxon>Coleophoma</taxon>
    </lineage>
</organism>
<evidence type="ECO:0000313" key="2">
    <source>
        <dbReference type="EMBL" id="RDW65322.1"/>
    </source>
</evidence>
<comment type="caution">
    <text evidence="2">The sequence shown here is derived from an EMBL/GenBank/DDBJ whole genome shotgun (WGS) entry which is preliminary data.</text>
</comment>
<dbReference type="OrthoDB" id="10346271at2759"/>
<evidence type="ECO:0000256" key="1">
    <source>
        <dbReference type="SAM" id="MobiDB-lite"/>
    </source>
</evidence>
<name>A0A3D8QU92_9HELO</name>
<feature type="compositionally biased region" description="Polar residues" evidence="1">
    <location>
        <begin position="1"/>
        <end position="11"/>
    </location>
</feature>
<feature type="region of interest" description="Disordered" evidence="1">
    <location>
        <begin position="52"/>
        <end position="89"/>
    </location>
</feature>
<protein>
    <submittedName>
        <fullName evidence="2">Uncharacterized protein</fullName>
    </submittedName>
</protein>
<keyword evidence="3" id="KW-1185">Reference proteome</keyword>
<accession>A0A3D8QU92</accession>
<dbReference type="EMBL" id="PDLN01000015">
    <property type="protein sequence ID" value="RDW65322.1"/>
    <property type="molecule type" value="Genomic_DNA"/>
</dbReference>
<feature type="region of interest" description="Disordered" evidence="1">
    <location>
        <begin position="1"/>
        <end position="40"/>
    </location>
</feature>
<evidence type="ECO:0000313" key="3">
    <source>
        <dbReference type="Proteomes" id="UP000256328"/>
    </source>
</evidence>
<reference evidence="2 3" key="1">
    <citation type="journal article" date="2018" name="IMA Fungus">
        <title>IMA Genome-F 9: Draft genome sequence of Annulohypoxylon stygium, Aspergillus mulundensis, Berkeleyomyces basicola (syn. Thielaviopsis basicola), Ceratocystis smalleyi, two Cercospora beticola strains, Coleophoma cylindrospora, Fusarium fracticaudum, Phialophora cf. hyalina, and Morchella septimelata.</title>
        <authorList>
            <person name="Wingfield B.D."/>
            <person name="Bills G.F."/>
            <person name="Dong Y."/>
            <person name="Huang W."/>
            <person name="Nel W.J."/>
            <person name="Swalarsk-Parry B.S."/>
            <person name="Vaghefi N."/>
            <person name="Wilken P.M."/>
            <person name="An Z."/>
            <person name="de Beer Z.W."/>
            <person name="De Vos L."/>
            <person name="Chen L."/>
            <person name="Duong T.A."/>
            <person name="Gao Y."/>
            <person name="Hammerbacher A."/>
            <person name="Kikkert J.R."/>
            <person name="Li Y."/>
            <person name="Li H."/>
            <person name="Li K."/>
            <person name="Li Q."/>
            <person name="Liu X."/>
            <person name="Ma X."/>
            <person name="Naidoo K."/>
            <person name="Pethybridge S.J."/>
            <person name="Sun J."/>
            <person name="Steenkamp E.T."/>
            <person name="van der Nest M.A."/>
            <person name="van Wyk S."/>
            <person name="Wingfield M.J."/>
            <person name="Xiong C."/>
            <person name="Yue Q."/>
            <person name="Zhang X."/>
        </authorList>
    </citation>
    <scope>NUCLEOTIDE SEQUENCE [LARGE SCALE GENOMIC DNA]</scope>
    <source>
        <strain evidence="2 3">BP5796</strain>
    </source>
</reference>
<proteinExistence type="predicted"/>
<dbReference type="Proteomes" id="UP000256328">
    <property type="component" value="Unassembled WGS sequence"/>
</dbReference>
<dbReference type="AlphaFoldDB" id="A0A3D8QU92"/>